<dbReference type="PANTHER" id="PTHR34294">
    <property type="entry name" value="TRANSCRIPTIONAL REGULATOR-RELATED"/>
    <property type="match status" value="1"/>
</dbReference>
<evidence type="ECO:0000256" key="3">
    <source>
        <dbReference type="ARBA" id="ARBA00023125"/>
    </source>
</evidence>
<name>A0A6M8B1L1_9ACTO</name>
<dbReference type="KEGG" id="amam:HPC72_08175"/>
<dbReference type="EMBL" id="CP053642">
    <property type="protein sequence ID" value="QKD80188.1"/>
    <property type="molecule type" value="Genomic_DNA"/>
</dbReference>
<gene>
    <name evidence="6" type="ORF">HPC72_08175</name>
</gene>
<dbReference type="SUPFAM" id="SSF100950">
    <property type="entry name" value="NagB/RpiA/CoA transferase-like"/>
    <property type="match status" value="1"/>
</dbReference>
<dbReference type="AlphaFoldDB" id="A0A6M8B1L1"/>
<evidence type="ECO:0000313" key="7">
    <source>
        <dbReference type="Proteomes" id="UP000504752"/>
    </source>
</evidence>
<dbReference type="RefSeq" id="WP_159522191.1">
    <property type="nucleotide sequence ID" value="NZ_CP053642.1"/>
</dbReference>
<dbReference type="Proteomes" id="UP000504752">
    <property type="component" value="Chromosome"/>
</dbReference>
<sequence>MTDSEREALMLRAAELYYYERLTQAAIADRLMCSRWTVGRLLEEARDCGMITISIVHPNARDRPLENRLRDAFGIADAIVVTCDEEARTARRIVASATSDYLTGLRPRPATLGVSWGRTVAAVAQAMPERWTSGLKVYQAFGGLIRSDDDDDVIGRSISLIARKGQGVGRLLPAPAFVRDVELAQRLRQEPSIARTLRDAAGADTILYSPGAIRDDSILVRSGYLKKGVMERLRAKGAVADFFSHFVDSRGAPVIPEVEDRVISIGLEALAGPGRRIMAGHGPDKALPMRVALAAGFATAVVTDSATASAILAS</sequence>
<dbReference type="Gene3D" id="3.40.50.1360">
    <property type="match status" value="1"/>
</dbReference>
<dbReference type="Gene3D" id="1.10.10.10">
    <property type="entry name" value="Winged helix-like DNA-binding domain superfamily/Winged helix DNA-binding domain"/>
    <property type="match status" value="1"/>
</dbReference>
<keyword evidence="4" id="KW-0804">Transcription</keyword>
<dbReference type="InterPro" id="IPR036388">
    <property type="entry name" value="WH-like_DNA-bd_sf"/>
</dbReference>
<dbReference type="GO" id="GO:0030246">
    <property type="term" value="F:carbohydrate binding"/>
    <property type="evidence" value="ECO:0007669"/>
    <property type="project" value="InterPro"/>
</dbReference>
<evidence type="ECO:0000313" key="6">
    <source>
        <dbReference type="EMBL" id="QKD80188.1"/>
    </source>
</evidence>
<dbReference type="InterPro" id="IPR037171">
    <property type="entry name" value="NagB/RpiA_transferase-like"/>
</dbReference>
<dbReference type="PANTHER" id="PTHR34294:SF1">
    <property type="entry name" value="TRANSCRIPTIONAL REGULATOR LSRR"/>
    <property type="match status" value="1"/>
</dbReference>
<feature type="domain" description="Sugar-binding" evidence="5">
    <location>
        <begin position="61"/>
        <end position="313"/>
    </location>
</feature>
<evidence type="ECO:0000259" key="5">
    <source>
        <dbReference type="Pfam" id="PF04198"/>
    </source>
</evidence>
<keyword evidence="7" id="KW-1185">Reference proteome</keyword>
<dbReference type="GO" id="GO:0003677">
    <property type="term" value="F:DNA binding"/>
    <property type="evidence" value="ECO:0007669"/>
    <property type="project" value="UniProtKB-KW"/>
</dbReference>
<comment type="similarity">
    <text evidence="1">Belongs to the SorC transcriptional regulatory family.</text>
</comment>
<keyword evidence="3" id="KW-0238">DNA-binding</keyword>
<evidence type="ECO:0000256" key="4">
    <source>
        <dbReference type="ARBA" id="ARBA00023163"/>
    </source>
</evidence>
<protein>
    <submittedName>
        <fullName evidence="6">Sugar-binding protein</fullName>
    </submittedName>
</protein>
<evidence type="ECO:0000256" key="2">
    <source>
        <dbReference type="ARBA" id="ARBA00023015"/>
    </source>
</evidence>
<organism evidence="6 7">
    <name type="scientific">Actinomyces marmotae</name>
    <dbReference type="NCBI Taxonomy" id="2737173"/>
    <lineage>
        <taxon>Bacteria</taxon>
        <taxon>Bacillati</taxon>
        <taxon>Actinomycetota</taxon>
        <taxon>Actinomycetes</taxon>
        <taxon>Actinomycetales</taxon>
        <taxon>Actinomycetaceae</taxon>
        <taxon>Actinomyces</taxon>
    </lineage>
</organism>
<evidence type="ECO:0000256" key="1">
    <source>
        <dbReference type="ARBA" id="ARBA00010466"/>
    </source>
</evidence>
<reference evidence="6 7" key="1">
    <citation type="submission" date="2020-05" db="EMBL/GenBank/DDBJ databases">
        <title>Actinomyces sp. zg-325.</title>
        <authorList>
            <person name="Yang C."/>
        </authorList>
    </citation>
    <scope>NUCLEOTIDE SEQUENCE [LARGE SCALE GENOMIC DNA]</scope>
    <source>
        <strain evidence="7">zg-325</strain>
    </source>
</reference>
<dbReference type="InterPro" id="IPR007324">
    <property type="entry name" value="Sugar-bd_dom_put"/>
</dbReference>
<dbReference type="Pfam" id="PF04198">
    <property type="entry name" value="Sugar-bind"/>
    <property type="match status" value="1"/>
</dbReference>
<keyword evidence="2" id="KW-0805">Transcription regulation</keyword>
<accession>A0A6M8B1L1</accession>
<dbReference type="InterPro" id="IPR051054">
    <property type="entry name" value="SorC_transcr_regulators"/>
</dbReference>
<proteinExistence type="inferred from homology"/>